<organism evidence="1 2">
    <name type="scientific">Eumeta variegata</name>
    <name type="common">Bagworm moth</name>
    <name type="synonym">Eumeta japonica</name>
    <dbReference type="NCBI Taxonomy" id="151549"/>
    <lineage>
        <taxon>Eukaryota</taxon>
        <taxon>Metazoa</taxon>
        <taxon>Ecdysozoa</taxon>
        <taxon>Arthropoda</taxon>
        <taxon>Hexapoda</taxon>
        <taxon>Insecta</taxon>
        <taxon>Pterygota</taxon>
        <taxon>Neoptera</taxon>
        <taxon>Endopterygota</taxon>
        <taxon>Lepidoptera</taxon>
        <taxon>Glossata</taxon>
        <taxon>Ditrysia</taxon>
        <taxon>Tineoidea</taxon>
        <taxon>Psychidae</taxon>
        <taxon>Oiketicinae</taxon>
        <taxon>Eumeta</taxon>
    </lineage>
</organism>
<proteinExistence type="predicted"/>
<gene>
    <name evidence="1" type="ORF">EVAR_279_1</name>
</gene>
<name>A0A4C1SAC9_EUMVA</name>
<comment type="caution">
    <text evidence="1">The sequence shown here is derived from an EMBL/GenBank/DDBJ whole genome shotgun (WGS) entry which is preliminary data.</text>
</comment>
<evidence type="ECO:0000313" key="1">
    <source>
        <dbReference type="EMBL" id="GBO98815.1"/>
    </source>
</evidence>
<dbReference type="AlphaFoldDB" id="A0A4C1SAC9"/>
<evidence type="ECO:0000313" key="2">
    <source>
        <dbReference type="Proteomes" id="UP000299102"/>
    </source>
</evidence>
<dbReference type="EMBL" id="BGZK01000001">
    <property type="protein sequence ID" value="GBO98815.1"/>
    <property type="molecule type" value="Genomic_DNA"/>
</dbReference>
<protein>
    <submittedName>
        <fullName evidence="1">Uncharacterized protein</fullName>
    </submittedName>
</protein>
<sequence>MKTCACVDYGGPRQRSGAGRGVRTLTFPTTGSRLINVTMTEAEYRPVVCRPERKGASSSLSVVLHFIDEVA</sequence>
<accession>A0A4C1SAC9</accession>
<dbReference type="Proteomes" id="UP000299102">
    <property type="component" value="Unassembled WGS sequence"/>
</dbReference>
<keyword evidence="2" id="KW-1185">Reference proteome</keyword>
<reference evidence="1 2" key="1">
    <citation type="journal article" date="2019" name="Commun. Biol.">
        <title>The bagworm genome reveals a unique fibroin gene that provides high tensile strength.</title>
        <authorList>
            <person name="Kono N."/>
            <person name="Nakamura H."/>
            <person name="Ohtoshi R."/>
            <person name="Tomita M."/>
            <person name="Numata K."/>
            <person name="Arakawa K."/>
        </authorList>
    </citation>
    <scope>NUCLEOTIDE SEQUENCE [LARGE SCALE GENOMIC DNA]</scope>
</reference>